<dbReference type="AlphaFoldDB" id="A0A2G5C6J8"/>
<protein>
    <submittedName>
        <fullName evidence="2">Uncharacterized protein</fullName>
    </submittedName>
</protein>
<dbReference type="EMBL" id="KZ305102">
    <property type="protein sequence ID" value="PIA26912.1"/>
    <property type="molecule type" value="Genomic_DNA"/>
</dbReference>
<gene>
    <name evidence="2" type="ORF">AQUCO_08500003v1</name>
</gene>
<evidence type="ECO:0000256" key="1">
    <source>
        <dbReference type="SAM" id="MobiDB-lite"/>
    </source>
</evidence>
<feature type="region of interest" description="Disordered" evidence="1">
    <location>
        <begin position="24"/>
        <end position="67"/>
    </location>
</feature>
<dbReference type="InParanoid" id="A0A2G5C6J8"/>
<dbReference type="Proteomes" id="UP000230069">
    <property type="component" value="Unassembled WGS sequence"/>
</dbReference>
<feature type="compositionally biased region" description="Basic and acidic residues" evidence="1">
    <location>
        <begin position="108"/>
        <end position="120"/>
    </location>
</feature>
<reference evidence="2 3" key="1">
    <citation type="submission" date="2017-09" db="EMBL/GenBank/DDBJ databases">
        <title>WGS assembly of Aquilegia coerulea Goldsmith.</title>
        <authorList>
            <person name="Hodges S."/>
            <person name="Kramer E."/>
            <person name="Nordborg M."/>
            <person name="Tomkins J."/>
            <person name="Borevitz J."/>
            <person name="Derieg N."/>
            <person name="Yan J."/>
            <person name="Mihaltcheva S."/>
            <person name="Hayes R.D."/>
            <person name="Rokhsar D."/>
        </authorList>
    </citation>
    <scope>NUCLEOTIDE SEQUENCE [LARGE SCALE GENOMIC DNA]</scope>
    <source>
        <strain evidence="3">cv. Goldsmith</strain>
    </source>
</reference>
<feature type="region of interest" description="Disordered" evidence="1">
    <location>
        <begin position="105"/>
        <end position="130"/>
    </location>
</feature>
<name>A0A2G5C6J8_AQUCA</name>
<evidence type="ECO:0000313" key="2">
    <source>
        <dbReference type="EMBL" id="PIA26912.1"/>
    </source>
</evidence>
<sequence>MWACESVQRCSRVKSHIAAFDKGESEEVAQGLNQTPILDNPMGVEEKRASTPTHVGLPPDNITDPPLYRGKRVAKRKIWQRCTTRCGICLIVGHTRRTCPSLLSDNEVTDHEQDSPRGETDPVDNMTETGETMGVDADVEKELNVRRTFTCSLCKTVGHRKNAASCPMRQQSTDLAVTDMGNAYLHREPNGSTYWSLKDD</sequence>
<evidence type="ECO:0000313" key="3">
    <source>
        <dbReference type="Proteomes" id="UP000230069"/>
    </source>
</evidence>
<proteinExistence type="predicted"/>
<organism evidence="2 3">
    <name type="scientific">Aquilegia coerulea</name>
    <name type="common">Rocky mountain columbine</name>
    <dbReference type="NCBI Taxonomy" id="218851"/>
    <lineage>
        <taxon>Eukaryota</taxon>
        <taxon>Viridiplantae</taxon>
        <taxon>Streptophyta</taxon>
        <taxon>Embryophyta</taxon>
        <taxon>Tracheophyta</taxon>
        <taxon>Spermatophyta</taxon>
        <taxon>Magnoliopsida</taxon>
        <taxon>Ranunculales</taxon>
        <taxon>Ranunculaceae</taxon>
        <taxon>Thalictroideae</taxon>
        <taxon>Aquilegia</taxon>
    </lineage>
</organism>
<dbReference type="Gene3D" id="4.10.60.10">
    <property type="entry name" value="Zinc finger, CCHC-type"/>
    <property type="match status" value="1"/>
</dbReference>
<keyword evidence="3" id="KW-1185">Reference proteome</keyword>
<accession>A0A2G5C6J8</accession>